<reference evidence="2 3" key="1">
    <citation type="submission" date="2014-04" db="EMBL/GenBank/DDBJ databases">
        <title>Evolutionary Origins and Diversification of the Mycorrhizal Mutualists.</title>
        <authorList>
            <consortium name="DOE Joint Genome Institute"/>
            <consortium name="Mycorrhizal Genomics Consortium"/>
            <person name="Kohler A."/>
            <person name="Kuo A."/>
            <person name="Nagy L.G."/>
            <person name="Floudas D."/>
            <person name="Copeland A."/>
            <person name="Barry K.W."/>
            <person name="Cichocki N."/>
            <person name="Veneault-Fourrey C."/>
            <person name="LaButti K."/>
            <person name="Lindquist E.A."/>
            <person name="Lipzen A."/>
            <person name="Lundell T."/>
            <person name="Morin E."/>
            <person name="Murat C."/>
            <person name="Riley R."/>
            <person name="Ohm R."/>
            <person name="Sun H."/>
            <person name="Tunlid A."/>
            <person name="Henrissat B."/>
            <person name="Grigoriev I.V."/>
            <person name="Hibbett D.S."/>
            <person name="Martin F."/>
        </authorList>
    </citation>
    <scope>NUCLEOTIDE SEQUENCE [LARGE SCALE GENOMIC DNA]</scope>
    <source>
        <strain evidence="2 3">Koide BX008</strain>
    </source>
</reference>
<evidence type="ECO:0000256" key="1">
    <source>
        <dbReference type="SAM" id="MobiDB-lite"/>
    </source>
</evidence>
<dbReference type="AlphaFoldDB" id="A0A0C2X8Q2"/>
<dbReference type="STRING" id="946122.A0A0C2X8Q2"/>
<dbReference type="OrthoDB" id="3258400at2759"/>
<protein>
    <submittedName>
        <fullName evidence="2">Uncharacterized protein</fullName>
    </submittedName>
</protein>
<sequence length="82" mass="9290">MSIRVPTNPRPARESISSHEKKRQYLECLEYYVMFLQQQLSLVGAEPVLLERVPQYRGLNNRSIRVCGTASPVASSVLNPCL</sequence>
<name>A0A0C2X8Q2_AMAMK</name>
<evidence type="ECO:0000313" key="2">
    <source>
        <dbReference type="EMBL" id="KIL70767.1"/>
    </source>
</evidence>
<organism evidence="2 3">
    <name type="scientific">Amanita muscaria (strain Koide BX008)</name>
    <dbReference type="NCBI Taxonomy" id="946122"/>
    <lineage>
        <taxon>Eukaryota</taxon>
        <taxon>Fungi</taxon>
        <taxon>Dikarya</taxon>
        <taxon>Basidiomycota</taxon>
        <taxon>Agaricomycotina</taxon>
        <taxon>Agaricomycetes</taxon>
        <taxon>Agaricomycetidae</taxon>
        <taxon>Agaricales</taxon>
        <taxon>Pluteineae</taxon>
        <taxon>Amanitaceae</taxon>
        <taxon>Amanita</taxon>
    </lineage>
</organism>
<dbReference type="Proteomes" id="UP000054549">
    <property type="component" value="Unassembled WGS sequence"/>
</dbReference>
<evidence type="ECO:0000313" key="3">
    <source>
        <dbReference type="Proteomes" id="UP000054549"/>
    </source>
</evidence>
<gene>
    <name evidence="2" type="ORF">M378DRAFT_155704</name>
</gene>
<dbReference type="InParanoid" id="A0A0C2X8Q2"/>
<proteinExistence type="predicted"/>
<feature type="compositionally biased region" description="Basic and acidic residues" evidence="1">
    <location>
        <begin position="11"/>
        <end position="20"/>
    </location>
</feature>
<dbReference type="EMBL" id="KN818223">
    <property type="protein sequence ID" value="KIL70767.1"/>
    <property type="molecule type" value="Genomic_DNA"/>
</dbReference>
<feature type="region of interest" description="Disordered" evidence="1">
    <location>
        <begin position="1"/>
        <end position="20"/>
    </location>
</feature>
<dbReference type="HOGENOM" id="CLU_2557800_0_0_1"/>
<accession>A0A0C2X8Q2</accession>
<keyword evidence="3" id="KW-1185">Reference proteome</keyword>